<keyword evidence="3" id="KW-0238">DNA-binding</keyword>
<name>H8GUY5_DEIGI</name>
<dbReference type="InterPro" id="IPR005119">
    <property type="entry name" value="LysR_subst-bd"/>
</dbReference>
<evidence type="ECO:0000259" key="5">
    <source>
        <dbReference type="PROSITE" id="PS50931"/>
    </source>
</evidence>
<dbReference type="SUPFAM" id="SSF53850">
    <property type="entry name" value="Periplasmic binding protein-like II"/>
    <property type="match status" value="1"/>
</dbReference>
<dbReference type="Gene3D" id="1.10.10.10">
    <property type="entry name" value="Winged helix-like DNA-binding domain superfamily/Winged helix DNA-binding domain"/>
    <property type="match status" value="1"/>
</dbReference>
<evidence type="ECO:0000256" key="4">
    <source>
        <dbReference type="ARBA" id="ARBA00023163"/>
    </source>
</evidence>
<dbReference type="STRING" id="745776.DGo_CA1575"/>
<feature type="domain" description="HTH lysR-type" evidence="5">
    <location>
        <begin position="3"/>
        <end position="60"/>
    </location>
</feature>
<dbReference type="PROSITE" id="PS50931">
    <property type="entry name" value="HTH_LYSR"/>
    <property type="match status" value="1"/>
</dbReference>
<comment type="similarity">
    <text evidence="1">Belongs to the LysR transcriptional regulatory family.</text>
</comment>
<evidence type="ECO:0000256" key="2">
    <source>
        <dbReference type="ARBA" id="ARBA00023015"/>
    </source>
</evidence>
<dbReference type="InterPro" id="IPR036388">
    <property type="entry name" value="WH-like_DNA-bd_sf"/>
</dbReference>
<dbReference type="Pfam" id="PF03466">
    <property type="entry name" value="LysR_substrate"/>
    <property type="match status" value="1"/>
</dbReference>
<organism evidence="6 7">
    <name type="scientific">Deinococcus gobiensis (strain DSM 21396 / JCM 16679 / CGMCC 1.7299 / I-0)</name>
    <dbReference type="NCBI Taxonomy" id="745776"/>
    <lineage>
        <taxon>Bacteria</taxon>
        <taxon>Thermotogati</taxon>
        <taxon>Deinococcota</taxon>
        <taxon>Deinococci</taxon>
        <taxon>Deinococcales</taxon>
        <taxon>Deinococcaceae</taxon>
        <taxon>Deinococcus</taxon>
    </lineage>
</organism>
<dbReference type="Gene3D" id="3.40.190.10">
    <property type="entry name" value="Periplasmic binding protein-like II"/>
    <property type="match status" value="2"/>
</dbReference>
<dbReference type="InterPro" id="IPR036390">
    <property type="entry name" value="WH_DNA-bd_sf"/>
</dbReference>
<dbReference type="KEGG" id="dgo:DGo_CA1575"/>
<dbReference type="eggNOG" id="COG0583">
    <property type="taxonomic scope" value="Bacteria"/>
</dbReference>
<dbReference type="OrthoDB" id="9785745at2"/>
<protein>
    <submittedName>
        <fullName evidence="6">Transcriptional regulator, LysR family</fullName>
    </submittedName>
</protein>
<dbReference type="PANTHER" id="PTHR30126">
    <property type="entry name" value="HTH-TYPE TRANSCRIPTIONAL REGULATOR"/>
    <property type="match status" value="1"/>
</dbReference>
<dbReference type="HOGENOM" id="CLU_039613_6_1_0"/>
<reference evidence="6 7" key="1">
    <citation type="journal article" date="2012" name="PLoS ONE">
        <title>Genome sequence and transcriptome analysis of the radioresistant bacterium Deinococcus gobiensis: insights into the extreme environmental adaptations.</title>
        <authorList>
            <person name="Yuan M."/>
            <person name="Chen M."/>
            <person name="Zhang W."/>
            <person name="Lu W."/>
            <person name="Wang J."/>
            <person name="Yang M."/>
            <person name="Zhao P."/>
            <person name="Tang R."/>
            <person name="Li X."/>
            <person name="Hao Y."/>
            <person name="Zhou Z."/>
            <person name="Zhan Y."/>
            <person name="Yu H."/>
            <person name="Teng C."/>
            <person name="Yan Y."/>
            <person name="Ping S."/>
            <person name="Wang Y."/>
            <person name="Lin M."/>
        </authorList>
    </citation>
    <scope>NUCLEOTIDE SEQUENCE [LARGE SCALE GENOMIC DNA]</scope>
    <source>
        <strain evidence="6 7">I-0</strain>
    </source>
</reference>
<keyword evidence="2" id="KW-0805">Transcription regulation</keyword>
<dbReference type="Pfam" id="PF00126">
    <property type="entry name" value="HTH_1"/>
    <property type="match status" value="1"/>
</dbReference>
<evidence type="ECO:0000256" key="3">
    <source>
        <dbReference type="ARBA" id="ARBA00023125"/>
    </source>
</evidence>
<gene>
    <name evidence="6" type="primary">oxyR</name>
    <name evidence="6" type="ordered locus">DGo_CA1575</name>
</gene>
<dbReference type="RefSeq" id="WP_014684985.1">
    <property type="nucleotide sequence ID" value="NC_017790.1"/>
</dbReference>
<keyword evidence="7" id="KW-1185">Reference proteome</keyword>
<evidence type="ECO:0000256" key="1">
    <source>
        <dbReference type="ARBA" id="ARBA00009437"/>
    </source>
</evidence>
<proteinExistence type="inferred from homology"/>
<dbReference type="Proteomes" id="UP000007575">
    <property type="component" value="Chromosome"/>
</dbReference>
<dbReference type="GO" id="GO:0003700">
    <property type="term" value="F:DNA-binding transcription factor activity"/>
    <property type="evidence" value="ECO:0007669"/>
    <property type="project" value="InterPro"/>
</dbReference>
<dbReference type="SUPFAM" id="SSF46785">
    <property type="entry name" value="Winged helix' DNA-binding domain"/>
    <property type="match status" value="1"/>
</dbReference>
<dbReference type="PANTHER" id="PTHR30126:SF39">
    <property type="entry name" value="HTH-TYPE TRANSCRIPTIONAL REGULATOR CYSL"/>
    <property type="match status" value="1"/>
</dbReference>
<dbReference type="GO" id="GO:0000976">
    <property type="term" value="F:transcription cis-regulatory region binding"/>
    <property type="evidence" value="ECO:0007669"/>
    <property type="project" value="TreeGrafter"/>
</dbReference>
<keyword evidence="4" id="KW-0804">Transcription</keyword>
<dbReference type="EMBL" id="CP002191">
    <property type="protein sequence ID" value="AFD25502.1"/>
    <property type="molecule type" value="Genomic_DNA"/>
</dbReference>
<evidence type="ECO:0000313" key="6">
    <source>
        <dbReference type="EMBL" id="AFD25502.1"/>
    </source>
</evidence>
<dbReference type="InterPro" id="IPR000847">
    <property type="entry name" value="LysR_HTH_N"/>
</dbReference>
<accession>H8GUY5</accession>
<dbReference type="PRINTS" id="PR00039">
    <property type="entry name" value="HTHLYSR"/>
</dbReference>
<evidence type="ECO:0000313" key="7">
    <source>
        <dbReference type="Proteomes" id="UP000007575"/>
    </source>
</evidence>
<sequence>MALNPEHLLTFARVARLGSLSAAAAELNLTQPAVSSQIRLLTRAVGEPVLSRHRTGVRLTEAGEALLVHAQALARALEGAHTAMRERRGLERGTLRLAASSTVAASLLPGLLSAYQARYPGVAVQIRQGNTQEVLGALQGGQVEVALIEGPPGLLGDDWQAEVFGHDELVLVSAPGHPLVGAAGLGHAAPLPLIWREHGSGTREVAEQALAGTALRTVSRLELPGTEAVKEAVIQGLGLALLPELRVRRELRSGVLVRLALALPGLRRPLSRVSAPTGQLSFAARQFLGLLEPPAPEGHPPRR</sequence>
<dbReference type="PATRIC" id="fig|745776.4.peg.1619"/>
<dbReference type="AlphaFoldDB" id="H8GUY5"/>